<keyword evidence="1" id="KW-0456">Lyase</keyword>
<dbReference type="Gene3D" id="3.40.50.620">
    <property type="entry name" value="HUPs"/>
    <property type="match status" value="1"/>
</dbReference>
<dbReference type="AlphaFoldDB" id="X5M784"/>
<dbReference type="SUPFAM" id="SSF48173">
    <property type="entry name" value="Cryptochrome/photolyase FAD-binding domain"/>
    <property type="match status" value="1"/>
</dbReference>
<accession>X5M784</accession>
<dbReference type="InterPro" id="IPR007357">
    <property type="entry name" value="PhrB-like"/>
</dbReference>
<dbReference type="InterPro" id="IPR014729">
    <property type="entry name" value="Rossmann-like_a/b/a_fold"/>
</dbReference>
<dbReference type="EMBL" id="HG966617">
    <property type="protein sequence ID" value="CDO58973.1"/>
    <property type="molecule type" value="Genomic_DNA"/>
</dbReference>
<dbReference type="GO" id="GO:0016829">
    <property type="term" value="F:lyase activity"/>
    <property type="evidence" value="ECO:0007669"/>
    <property type="project" value="UniProtKB-KW"/>
</dbReference>
<dbReference type="InterPro" id="IPR052551">
    <property type="entry name" value="UV-DNA_repair_photolyase"/>
</dbReference>
<keyword evidence="2" id="KW-1185">Reference proteome</keyword>
<dbReference type="PANTHER" id="PTHR38657">
    <property type="entry name" value="SLR1343 PROTEIN"/>
    <property type="match status" value="1"/>
</dbReference>
<dbReference type="Gene3D" id="1.10.579.10">
    <property type="entry name" value="DNA Cyclobutane Dipyrimidine Photolyase, subunit A, domain 3"/>
    <property type="match status" value="1"/>
</dbReference>
<gene>
    <name evidence="1" type="ORF">BN1012_Phect759</name>
</gene>
<evidence type="ECO:0000313" key="1">
    <source>
        <dbReference type="EMBL" id="CDO58973.1"/>
    </source>
</evidence>
<reference evidence="1 2" key="1">
    <citation type="journal article" date="2014" name="Front. Genet.">
        <title>Genome and metabolic network of "Candidatus Phaeomarinobacter ectocarpi" Ec32, a new candidate genus of Alphaproteobacteria frequently associated with brown algae.</title>
        <authorList>
            <person name="Dittami S.M."/>
            <person name="Barbeyron T."/>
            <person name="Boyen C."/>
            <person name="Cambefort J."/>
            <person name="Collet G."/>
            <person name="Delage L."/>
            <person name="Gobet A."/>
            <person name="Groisillier A."/>
            <person name="Leblanc C."/>
            <person name="Michel G."/>
            <person name="Scornet D."/>
            <person name="Siegel A."/>
            <person name="Tapia J.E."/>
            <person name="Tonon T."/>
        </authorList>
    </citation>
    <scope>NUCLEOTIDE SEQUENCE [LARGE SCALE GENOMIC DNA]</scope>
    <source>
        <strain evidence="1 2">Ec32</strain>
    </source>
</reference>
<protein>
    <submittedName>
        <fullName evidence="1">FIG004436: Protein related to deoxyribodipyrimidine photolyase</fullName>
    </submittedName>
</protein>
<organism evidence="1 2">
    <name type="scientific">Candidatus Phaeomarinibacter ectocarpi</name>
    <dbReference type="NCBI Taxonomy" id="1458461"/>
    <lineage>
        <taxon>Bacteria</taxon>
        <taxon>Pseudomonadati</taxon>
        <taxon>Pseudomonadota</taxon>
        <taxon>Alphaproteobacteria</taxon>
        <taxon>Hyphomicrobiales</taxon>
        <taxon>Parvibaculaceae</taxon>
        <taxon>Candidatus Phaeomarinibacter</taxon>
    </lineage>
</organism>
<proteinExistence type="predicted"/>
<name>X5M784_9HYPH</name>
<dbReference type="KEGG" id="pect:BN1012_Phect759"/>
<dbReference type="Gene3D" id="1.25.40.80">
    <property type="match status" value="1"/>
</dbReference>
<dbReference type="PANTHER" id="PTHR38657:SF1">
    <property type="entry name" value="SLR1343 PROTEIN"/>
    <property type="match status" value="1"/>
</dbReference>
<dbReference type="Gene3D" id="1.10.10.1710">
    <property type="entry name" value="Deoxyribodipyrimidine photolyase-related"/>
    <property type="match status" value="1"/>
</dbReference>
<sequence>MATVRLILGDQLSPAMSSLADIDPETDTILLAEVMAECTYVKHHKKKIIFVLSAMRHFACELEDQGFSVDYVKLIDKGNTGTLKGEAQRALKKHKADRLVVTRSGEFRLAEDMETWSTDLGVDVELRDDDRFLCKLDEFNEWAEGRKELRMEYFYREMRRKTSFLMDADGKPEGGQWNFDKDNRKPIKDDLDFPGPSKFTPDEITQEVIDLVNSEFADHFGQSDGFTFATTRSQAEHALRRFIQHALPRFGDYQDAMTDKDPHLFHSVISTYLNAGLLDAHAVCAAAENAYKNGDAPLNAAEGFIRQIIGWREFVRGIYWREMPDYKTRNTLDATTPLPDFFWTGDTKMACMAQAIGQTRDHAYAHHIQRLMVTGNFALVAGLDPDEVNDWYMRVYSDAYEWVELPNTHGMAIWADGGVVGSKPYAASGKYIDRMSDHCSNCAYSVKEQTGDTACPFNALYWDFLARHEDRFKKNGRMGLVMKSLERMDSQKLDATRQRAAKILKNLDAV</sequence>
<evidence type="ECO:0000313" key="2">
    <source>
        <dbReference type="Proteomes" id="UP000032160"/>
    </source>
</evidence>
<dbReference type="Pfam" id="PF04244">
    <property type="entry name" value="DPRP"/>
    <property type="match status" value="1"/>
</dbReference>
<dbReference type="STRING" id="1458461.BN1012_Phect759"/>
<dbReference type="HOGENOM" id="CLU_031632_1_0_5"/>
<dbReference type="OrthoDB" id="5288100at2"/>
<dbReference type="Proteomes" id="UP000032160">
    <property type="component" value="Chromosome I"/>
</dbReference>
<dbReference type="PATRIC" id="fig|1458461.3.peg.759"/>
<dbReference type="RefSeq" id="WP_043949777.1">
    <property type="nucleotide sequence ID" value="NZ_HG966617.1"/>
</dbReference>
<dbReference type="InterPro" id="IPR036134">
    <property type="entry name" value="Crypto/Photolyase_FAD-like_sf"/>
</dbReference>